<proteinExistence type="predicted"/>
<name>A0A7V7VRZ7_9HYPH</name>
<reference evidence="1 2" key="1">
    <citation type="submission" date="2019-09" db="EMBL/GenBank/DDBJ databases">
        <title>Taxonomic organization of the family Brucellaceae based on a phylogenomic approach.</title>
        <authorList>
            <person name="Leclercq S."/>
            <person name="Cloeckaert A."/>
            <person name="Zygmunt M.S."/>
        </authorList>
    </citation>
    <scope>NUCLEOTIDE SEQUENCE [LARGE SCALE GENOMIC DNA]</scope>
    <source>
        <strain evidence="1 2">TA93</strain>
    </source>
</reference>
<evidence type="ECO:0000313" key="2">
    <source>
        <dbReference type="Proteomes" id="UP000460650"/>
    </source>
</evidence>
<dbReference type="RefSeq" id="WP_151646667.1">
    <property type="nucleotide sequence ID" value="NZ_WBVY01000004.1"/>
</dbReference>
<evidence type="ECO:0000313" key="1">
    <source>
        <dbReference type="EMBL" id="KAB2655896.1"/>
    </source>
</evidence>
<organism evidence="1 2">
    <name type="scientific">Brucella tritici</name>
    <dbReference type="NCBI Taxonomy" id="94626"/>
    <lineage>
        <taxon>Bacteria</taxon>
        <taxon>Pseudomonadati</taxon>
        <taxon>Pseudomonadota</taxon>
        <taxon>Alphaproteobacteria</taxon>
        <taxon>Hyphomicrobiales</taxon>
        <taxon>Brucellaceae</taxon>
        <taxon>Brucella/Ochrobactrum group</taxon>
        <taxon>Brucella</taxon>
    </lineage>
</organism>
<protein>
    <submittedName>
        <fullName evidence="1">Uncharacterized protein</fullName>
    </submittedName>
</protein>
<dbReference type="EMBL" id="WBVY01000004">
    <property type="protein sequence ID" value="KAB2655896.1"/>
    <property type="molecule type" value="Genomic_DNA"/>
</dbReference>
<dbReference type="Proteomes" id="UP000460650">
    <property type="component" value="Unassembled WGS sequence"/>
</dbReference>
<accession>A0A7V7VRZ7</accession>
<gene>
    <name evidence="1" type="ORF">F9K94_15325</name>
</gene>
<comment type="caution">
    <text evidence="1">The sequence shown here is derived from an EMBL/GenBank/DDBJ whole genome shotgun (WGS) entry which is preliminary data.</text>
</comment>
<dbReference type="AlphaFoldDB" id="A0A7V7VRZ7"/>
<sequence length="150" mass="15701">MARYNKIFAGPFTEATPQVQEGIAAAATLPGLAVVLNGTGGFAIAGASTNEKVFIAQDNYLVLKGVDDAWAANDRMIGMEMLDEQFFNVRVPTGTNVAKGAKLTTNATGRFIIAAADTRIIAIAEEAFNNTTGSDQLVRVRAAKGHLAAA</sequence>